<gene>
    <name evidence="2" type="ORF">GCM10022231_24380</name>
</gene>
<name>A0ABP7PC57_9ACTN</name>
<feature type="region of interest" description="Disordered" evidence="1">
    <location>
        <begin position="99"/>
        <end position="119"/>
    </location>
</feature>
<feature type="compositionally biased region" description="Basic and acidic residues" evidence="1">
    <location>
        <begin position="99"/>
        <end position="110"/>
    </location>
</feature>
<comment type="caution">
    <text evidence="2">The sequence shown here is derived from an EMBL/GenBank/DDBJ whole genome shotgun (WGS) entry which is preliminary data.</text>
</comment>
<reference evidence="3" key="1">
    <citation type="journal article" date="2019" name="Int. J. Syst. Evol. Microbiol.">
        <title>The Global Catalogue of Microorganisms (GCM) 10K type strain sequencing project: providing services to taxonomists for standard genome sequencing and annotation.</title>
        <authorList>
            <consortium name="The Broad Institute Genomics Platform"/>
            <consortium name="The Broad Institute Genome Sequencing Center for Infectious Disease"/>
            <person name="Wu L."/>
            <person name="Ma J."/>
        </authorList>
    </citation>
    <scope>NUCLEOTIDE SEQUENCE [LARGE SCALE GENOMIC DNA]</scope>
    <source>
        <strain evidence="3">JCM 16923</strain>
    </source>
</reference>
<sequence length="119" mass="13458">MHSPYDRRGLHSTDFEAMVGAARAAGRGWAWIARELGMSQTPLRRWAEGQGLSLPRELPASSAERLADLRAHLDAGGTLADAPRPLQRWLSSRRWARQHQRDGRVDRELDLIAPDWDQP</sequence>
<evidence type="ECO:0000313" key="2">
    <source>
        <dbReference type="EMBL" id="GAA3963223.1"/>
    </source>
</evidence>
<dbReference type="Proteomes" id="UP001418444">
    <property type="component" value="Unassembled WGS sequence"/>
</dbReference>
<evidence type="ECO:0000313" key="3">
    <source>
        <dbReference type="Proteomes" id="UP001418444"/>
    </source>
</evidence>
<protein>
    <recommendedName>
        <fullName evidence="4">Transposase</fullName>
    </recommendedName>
</protein>
<evidence type="ECO:0008006" key="4">
    <source>
        <dbReference type="Google" id="ProtNLM"/>
    </source>
</evidence>
<evidence type="ECO:0000256" key="1">
    <source>
        <dbReference type="SAM" id="MobiDB-lite"/>
    </source>
</evidence>
<keyword evidence="3" id="KW-1185">Reference proteome</keyword>
<accession>A0ABP7PC57</accession>
<organism evidence="2 3">
    <name type="scientific">Gordonia caeni</name>
    <dbReference type="NCBI Taxonomy" id="1007097"/>
    <lineage>
        <taxon>Bacteria</taxon>
        <taxon>Bacillati</taxon>
        <taxon>Actinomycetota</taxon>
        <taxon>Actinomycetes</taxon>
        <taxon>Mycobacteriales</taxon>
        <taxon>Gordoniaceae</taxon>
        <taxon>Gordonia</taxon>
    </lineage>
</organism>
<dbReference type="EMBL" id="BAAAZW010000006">
    <property type="protein sequence ID" value="GAA3963223.1"/>
    <property type="molecule type" value="Genomic_DNA"/>
</dbReference>
<proteinExistence type="predicted"/>